<evidence type="ECO:0000256" key="4">
    <source>
        <dbReference type="ARBA" id="ARBA00023004"/>
    </source>
</evidence>
<accession>A8ZWX3</accession>
<dbReference type="PROSITE" id="PS51379">
    <property type="entry name" value="4FE4S_FER_2"/>
    <property type="match status" value="2"/>
</dbReference>
<dbReference type="EMBL" id="CP000859">
    <property type="protein sequence ID" value="ABW66829.1"/>
    <property type="molecule type" value="Genomic_DNA"/>
</dbReference>
<evidence type="ECO:0000256" key="2">
    <source>
        <dbReference type="ARBA" id="ARBA00022723"/>
    </source>
</evidence>
<keyword evidence="3" id="KW-0677">Repeat</keyword>
<dbReference type="GO" id="GO:0009061">
    <property type="term" value="P:anaerobic respiration"/>
    <property type="evidence" value="ECO:0007669"/>
    <property type="project" value="InterPro"/>
</dbReference>
<dbReference type="InterPro" id="IPR009051">
    <property type="entry name" value="Helical_ferredxn"/>
</dbReference>
<name>A8ZWX3_DESOH</name>
<keyword evidence="2" id="KW-0479">Metal-binding</keyword>
<dbReference type="Pfam" id="PF13183">
    <property type="entry name" value="Fer4_8"/>
    <property type="match status" value="1"/>
</dbReference>
<dbReference type="NCBIfam" id="NF008369">
    <property type="entry name" value="PRK11168.1"/>
    <property type="match status" value="1"/>
</dbReference>
<dbReference type="GO" id="GO:0009331">
    <property type="term" value="C:glycerol-3-phosphate dehydrogenase (FAD) complex"/>
    <property type="evidence" value="ECO:0007669"/>
    <property type="project" value="InterPro"/>
</dbReference>
<reference evidence="8 9" key="1">
    <citation type="submission" date="2007-10" db="EMBL/GenBank/DDBJ databases">
        <title>Complete sequence of Desulfococcus oleovorans Hxd3.</title>
        <authorList>
            <consortium name="US DOE Joint Genome Institute"/>
            <person name="Copeland A."/>
            <person name="Lucas S."/>
            <person name="Lapidus A."/>
            <person name="Barry K."/>
            <person name="Glavina del Rio T."/>
            <person name="Dalin E."/>
            <person name="Tice H."/>
            <person name="Pitluck S."/>
            <person name="Kiss H."/>
            <person name="Brettin T."/>
            <person name="Bruce D."/>
            <person name="Detter J.C."/>
            <person name="Han C."/>
            <person name="Schmutz J."/>
            <person name="Larimer F."/>
            <person name="Land M."/>
            <person name="Hauser L."/>
            <person name="Kyrpides N."/>
            <person name="Kim E."/>
            <person name="Wawrik B."/>
            <person name="Richardson P."/>
        </authorList>
    </citation>
    <scope>NUCLEOTIDE SEQUENCE [LARGE SCALE GENOMIC DNA]</scope>
    <source>
        <strain evidence="9">DSM 6200 / JCM 39069 / Hxd3</strain>
    </source>
</reference>
<dbReference type="GO" id="GO:0051539">
    <property type="term" value="F:4 iron, 4 sulfur cluster binding"/>
    <property type="evidence" value="ECO:0007669"/>
    <property type="project" value="UniProtKB-KW"/>
</dbReference>
<dbReference type="HOGENOM" id="CLU_023081_7_1_7"/>
<dbReference type="PROSITE" id="PS00198">
    <property type="entry name" value="4FE4S_FER_1"/>
    <property type="match status" value="1"/>
</dbReference>
<dbReference type="NCBIfam" id="TIGR03379">
    <property type="entry name" value="glycerol3P_GlpC"/>
    <property type="match status" value="1"/>
</dbReference>
<keyword evidence="6" id="KW-0472">Membrane</keyword>
<organism evidence="8 9">
    <name type="scientific">Desulfosudis oleivorans (strain DSM 6200 / JCM 39069 / Hxd3)</name>
    <name type="common">Desulfococcus oleovorans</name>
    <dbReference type="NCBI Taxonomy" id="96561"/>
    <lineage>
        <taxon>Bacteria</taxon>
        <taxon>Pseudomonadati</taxon>
        <taxon>Thermodesulfobacteriota</taxon>
        <taxon>Desulfobacteria</taxon>
        <taxon>Desulfobacterales</taxon>
        <taxon>Desulfosudaceae</taxon>
        <taxon>Desulfosudis</taxon>
    </lineage>
</organism>
<evidence type="ECO:0000256" key="6">
    <source>
        <dbReference type="SAM" id="Phobius"/>
    </source>
</evidence>
<dbReference type="OrthoDB" id="5289041at2"/>
<keyword evidence="5" id="KW-0411">Iron-sulfur</keyword>
<feature type="domain" description="4Fe-4S ferredoxin-type" evidence="7">
    <location>
        <begin position="1"/>
        <end position="33"/>
    </location>
</feature>
<dbReference type="KEGG" id="dol:Dole_1019"/>
<keyword evidence="4" id="KW-0408">Iron</keyword>
<evidence type="ECO:0000256" key="1">
    <source>
        <dbReference type="ARBA" id="ARBA00022485"/>
    </source>
</evidence>
<evidence type="ECO:0000313" key="9">
    <source>
        <dbReference type="Proteomes" id="UP000008561"/>
    </source>
</evidence>
<dbReference type="InterPro" id="IPR017753">
    <property type="entry name" value="G3P_DH_GlpC_su"/>
</dbReference>
<feature type="transmembrane region" description="Helical" evidence="6">
    <location>
        <begin position="111"/>
        <end position="132"/>
    </location>
</feature>
<dbReference type="Pfam" id="PF02754">
    <property type="entry name" value="CCG"/>
    <property type="match status" value="2"/>
</dbReference>
<dbReference type="Proteomes" id="UP000008561">
    <property type="component" value="Chromosome"/>
</dbReference>
<dbReference type="GO" id="GO:0046872">
    <property type="term" value="F:metal ion binding"/>
    <property type="evidence" value="ECO:0007669"/>
    <property type="project" value="UniProtKB-KW"/>
</dbReference>
<dbReference type="PANTHER" id="PTHR32479">
    <property type="entry name" value="GLYCOLATE OXIDASE IRON-SULFUR SUBUNIT"/>
    <property type="match status" value="1"/>
</dbReference>
<gene>
    <name evidence="8" type="ordered locus">Dole_1019</name>
</gene>
<dbReference type="Gene3D" id="1.10.1060.10">
    <property type="entry name" value="Alpha-helical ferredoxin"/>
    <property type="match status" value="1"/>
</dbReference>
<evidence type="ECO:0000259" key="7">
    <source>
        <dbReference type="PROSITE" id="PS51379"/>
    </source>
</evidence>
<dbReference type="AlphaFoldDB" id="A8ZWX3"/>
<dbReference type="InterPro" id="IPR017896">
    <property type="entry name" value="4Fe4S_Fe-S-bd"/>
</dbReference>
<keyword evidence="1" id="KW-0004">4Fe-4S</keyword>
<evidence type="ECO:0000256" key="5">
    <source>
        <dbReference type="ARBA" id="ARBA00023014"/>
    </source>
</evidence>
<feature type="domain" description="4Fe-4S ferredoxin-type" evidence="7">
    <location>
        <begin position="47"/>
        <end position="79"/>
    </location>
</feature>
<proteinExistence type="predicted"/>
<dbReference type="PANTHER" id="PTHR32479:SF19">
    <property type="entry name" value="ANAEROBIC GLYCEROL-3-PHOSPHATE DEHYDROGENASE SUBUNIT C"/>
    <property type="match status" value="1"/>
</dbReference>
<protein>
    <recommendedName>
        <fullName evidence="7">4Fe-4S ferredoxin-type domain-containing protein</fullName>
    </recommendedName>
</protein>
<dbReference type="STRING" id="96561.Dole_1019"/>
<dbReference type="GO" id="GO:0016491">
    <property type="term" value="F:oxidoreductase activity"/>
    <property type="evidence" value="ECO:0007669"/>
    <property type="project" value="UniProtKB-ARBA"/>
</dbReference>
<evidence type="ECO:0000256" key="3">
    <source>
        <dbReference type="ARBA" id="ARBA00022737"/>
    </source>
</evidence>
<dbReference type="eggNOG" id="COG0247">
    <property type="taxonomic scope" value="Bacteria"/>
</dbReference>
<dbReference type="InterPro" id="IPR004017">
    <property type="entry name" value="Cys_rich_dom"/>
</dbReference>
<keyword evidence="6" id="KW-1133">Transmembrane helix</keyword>
<sequence length="400" mass="44126">MINLDNTSFDRCIKCTVCTAYCPVARVTPLYPGPKYSGPDAERMRIKTPFLADSSLAYCNNCKRCETVCPSGVRITDFISLARSTRLKKRHRVRNFLLTHTDLAGFFATRLAWLANFLLGLGMVKTVLGLFLNISAKIRFPAYASGRFAGELKAQARIQKAFSEQVLYFYGCYVNYNFHDLGRDVVAVLNAMNIGVIAPAQKCCGVPLIAAGNLSKARKNANANIQSLAAAARGTGRKIVFSSSSCILTVQQDYPELLDMDTSAIDGHIEFITRFLYKKFKAGNLPALKPLNLTAAYHSPCHLERTGGVMYTIEVLRRIPGLQLTLLHSECCGLAGTYGFKKEFETLAEDIGQPLFRQIRATAPDVVITDCEACKWQIEAHTGLQVLHPVSVLAMALAKY</sequence>
<dbReference type="InterPro" id="IPR017900">
    <property type="entry name" value="4Fe4S_Fe_S_CS"/>
</dbReference>
<keyword evidence="9" id="KW-1185">Reference proteome</keyword>
<evidence type="ECO:0000313" key="8">
    <source>
        <dbReference type="EMBL" id="ABW66829.1"/>
    </source>
</evidence>
<dbReference type="SUPFAM" id="SSF46548">
    <property type="entry name" value="alpha-helical ferredoxin"/>
    <property type="match status" value="1"/>
</dbReference>
<dbReference type="RefSeq" id="WP_012174447.1">
    <property type="nucleotide sequence ID" value="NC_009943.1"/>
</dbReference>
<keyword evidence="6" id="KW-0812">Transmembrane</keyword>
<dbReference type="GO" id="GO:0016020">
    <property type="term" value="C:membrane"/>
    <property type="evidence" value="ECO:0007669"/>
    <property type="project" value="InterPro"/>
</dbReference>